<keyword evidence="1" id="KW-1133">Transmembrane helix</keyword>
<dbReference type="Proteomes" id="UP000060787">
    <property type="component" value="Chromosome"/>
</dbReference>
<keyword evidence="1" id="KW-0812">Transmembrane</keyword>
<dbReference type="Gene3D" id="3.30.420.240">
    <property type="match status" value="1"/>
</dbReference>
<sequence length="506" mass="57300">MLDWKAPDYAPVYAERSRRLSDLRADPDLLAAVKVHYASSPADFVNDWGMTFDPRNAEVGRETIVPFVLFDKQREFIDYLYRKWRAREDGLAEKSRDMGVSWLCVGFGVWMFLFHAGTVVGFGSRKEEYVDRLGDPKSLFWKVRNFIDLLPIEFRPAGWDAKTCAPFMRIQNPENGATIVGEAGDNIGRGNRTSIYFKDESAFYERPENIDAALSQTSNCKIDVSTPNGAGNPFYRKRKAGRIEVFTFRWQDDPRKGPEWYEKQRRDLDPVVLAQEVDIDYEAAVTDSFVPGNLVDAAQRNGPADVEALGPVKWGLDVARFGDDKSCLTKRQGRVTYPQQVWQGIDTMALANEVWEQAKREKPAQIAVDVIGVGAGVHDRLKELARDSGIQIVAVNVSRRVEDGTNYNLRAKMYDAGREWFRDGPVSAPNEPDFKAEVCALRYYYRNGLRLIEDKAEAKKRGIKSPDRADSFMLTFAEPVIEVAPALTFETQFTHGANAPGFVTEW</sequence>
<dbReference type="STRING" id="84531.LA76x_1343"/>
<dbReference type="PATRIC" id="fig|84531.8.peg.1372"/>
<name>A0A0S2F7H2_LYSAN</name>
<evidence type="ECO:0000313" key="2">
    <source>
        <dbReference type="EMBL" id="ALN79500.1"/>
    </source>
</evidence>
<protein>
    <submittedName>
        <fullName evidence="2">Putative bacteriophage TerL protein</fullName>
    </submittedName>
</protein>
<dbReference type="AlphaFoldDB" id="A0A0S2F7H2"/>
<gene>
    <name evidence="2" type="ORF">LA76x_1343</name>
</gene>
<dbReference type="InterPro" id="IPR027417">
    <property type="entry name" value="P-loop_NTPase"/>
</dbReference>
<organism evidence="2 3">
    <name type="scientific">Lysobacter antibioticus</name>
    <dbReference type="NCBI Taxonomy" id="84531"/>
    <lineage>
        <taxon>Bacteria</taxon>
        <taxon>Pseudomonadati</taxon>
        <taxon>Pseudomonadota</taxon>
        <taxon>Gammaproteobacteria</taxon>
        <taxon>Lysobacterales</taxon>
        <taxon>Lysobacteraceae</taxon>
        <taxon>Lysobacter</taxon>
    </lineage>
</organism>
<reference evidence="2 3" key="1">
    <citation type="journal article" date="2015" name="BMC Genomics">
        <title>Comparative genomics and metabolic profiling of the genus Lysobacter.</title>
        <authorList>
            <person name="de Bruijn I."/>
            <person name="Cheng X."/>
            <person name="de Jager V."/>
            <person name="Exposito R.G."/>
            <person name="Watrous J."/>
            <person name="Patel N."/>
            <person name="Postma J."/>
            <person name="Dorrestein P.C."/>
            <person name="Kobayashi D."/>
            <person name="Raaijmakers J.M."/>
        </authorList>
    </citation>
    <scope>NUCLEOTIDE SEQUENCE [LARGE SCALE GENOMIC DNA]</scope>
    <source>
        <strain evidence="2 3">76</strain>
    </source>
</reference>
<keyword evidence="1" id="KW-0472">Membrane</keyword>
<dbReference type="Gene3D" id="3.40.50.300">
    <property type="entry name" value="P-loop containing nucleotide triphosphate hydrolases"/>
    <property type="match status" value="1"/>
</dbReference>
<dbReference type="RefSeq" id="WP_057917083.1">
    <property type="nucleotide sequence ID" value="NZ_CP011129.1"/>
</dbReference>
<evidence type="ECO:0000256" key="1">
    <source>
        <dbReference type="SAM" id="Phobius"/>
    </source>
</evidence>
<proteinExistence type="predicted"/>
<keyword evidence="3" id="KW-1185">Reference proteome</keyword>
<feature type="transmembrane region" description="Helical" evidence="1">
    <location>
        <begin position="100"/>
        <end position="122"/>
    </location>
</feature>
<dbReference type="KEGG" id="lab:LA76x_1343"/>
<evidence type="ECO:0000313" key="3">
    <source>
        <dbReference type="Proteomes" id="UP000060787"/>
    </source>
</evidence>
<dbReference type="EMBL" id="CP011129">
    <property type="protein sequence ID" value="ALN79500.1"/>
    <property type="molecule type" value="Genomic_DNA"/>
</dbReference>
<accession>A0A0S2F7H2</accession>